<organism evidence="3 5">
    <name type="scientific">Pseudomonas brassicae</name>
    <dbReference type="NCBI Taxonomy" id="2708063"/>
    <lineage>
        <taxon>Bacteria</taxon>
        <taxon>Pseudomonadati</taxon>
        <taxon>Pseudomonadota</taxon>
        <taxon>Gammaproteobacteria</taxon>
        <taxon>Pseudomonadales</taxon>
        <taxon>Pseudomonadaceae</taxon>
        <taxon>Pseudomonas</taxon>
    </lineage>
</organism>
<protein>
    <submittedName>
        <fullName evidence="3">Uncharacterized protein</fullName>
    </submittedName>
</protein>
<sequence length="175" mass="17948">MSADSTPTAPALATDQAAVDAFLAAQAPSWLSTASHDRLVQLSAGLNAHRALQAQVEQRLARIQPAERFCEGLLRQALATQAIAVSEPGQLLFVSGLGALQTVALTASLAAGGTAASGFFKRSAFVDQFAAGGAGGRPPALVACRPGGVAHYRSGRCRGTRRRSARRGRDVVAGA</sequence>
<proteinExistence type="predicted"/>
<comment type="caution">
    <text evidence="3">The sequence shown here is derived from an EMBL/GenBank/DDBJ whole genome shotgun (WGS) entry which is preliminary data.</text>
</comment>
<dbReference type="EMBL" id="JAAHBV010000455">
    <property type="protein sequence ID" value="NER61516.1"/>
    <property type="molecule type" value="Genomic_DNA"/>
</dbReference>
<feature type="region of interest" description="Disordered" evidence="1">
    <location>
        <begin position="155"/>
        <end position="175"/>
    </location>
</feature>
<dbReference type="AlphaFoldDB" id="A0A6B3NQG5"/>
<evidence type="ECO:0000313" key="3">
    <source>
        <dbReference type="EMBL" id="NER63311.1"/>
    </source>
</evidence>
<name>A0A6B3NQG5_9PSED</name>
<dbReference type="EMBL" id="JAAHBU010000048">
    <property type="protein sequence ID" value="NER63311.1"/>
    <property type="molecule type" value="Genomic_DNA"/>
</dbReference>
<evidence type="ECO:0000313" key="2">
    <source>
        <dbReference type="EMBL" id="NER61516.1"/>
    </source>
</evidence>
<evidence type="ECO:0000313" key="4">
    <source>
        <dbReference type="Proteomes" id="UP000480410"/>
    </source>
</evidence>
<evidence type="ECO:0000256" key="1">
    <source>
        <dbReference type="SAM" id="MobiDB-lite"/>
    </source>
</evidence>
<gene>
    <name evidence="2" type="ORF">G3435_19265</name>
    <name evidence="3" type="ORF">G3436_04665</name>
</gene>
<dbReference type="RefSeq" id="WP_163941832.1">
    <property type="nucleotide sequence ID" value="NZ_JAAHBU010000048.1"/>
</dbReference>
<reference evidence="4 5" key="1">
    <citation type="submission" date="2020-02" db="EMBL/GenBank/DDBJ databases">
        <title>Broccoli isolated Pseudomonas sp.</title>
        <authorList>
            <person name="Fujikawa T."/>
            <person name="Sawada H."/>
        </authorList>
    </citation>
    <scope>NUCLEOTIDE SEQUENCE [LARGE SCALE GENOMIC DNA]</scope>
    <source>
        <strain evidence="3 5">MAFF212427</strain>
        <strain evidence="2 4">MAFF212428</strain>
    </source>
</reference>
<dbReference type="Proteomes" id="UP000482634">
    <property type="component" value="Unassembled WGS sequence"/>
</dbReference>
<keyword evidence="5" id="KW-1185">Reference proteome</keyword>
<accession>A0A6M0CVI7</accession>
<accession>A0A6B3NQG5</accession>
<dbReference type="Proteomes" id="UP000480410">
    <property type="component" value="Unassembled WGS sequence"/>
</dbReference>
<feature type="compositionally biased region" description="Basic residues" evidence="1">
    <location>
        <begin position="155"/>
        <end position="166"/>
    </location>
</feature>
<evidence type="ECO:0000313" key="5">
    <source>
        <dbReference type="Proteomes" id="UP000482634"/>
    </source>
</evidence>